<evidence type="ECO:0000313" key="6">
    <source>
        <dbReference type="Proteomes" id="UP000585050"/>
    </source>
</evidence>
<dbReference type="PROSITE" id="PS01117">
    <property type="entry name" value="HTH_MARR_1"/>
    <property type="match status" value="1"/>
</dbReference>
<reference evidence="5 6" key="1">
    <citation type="submission" date="2020-04" db="EMBL/GenBank/DDBJ databases">
        <title>Flammeovirga sp. SR4, a novel species isolated from seawater.</title>
        <authorList>
            <person name="Wang X."/>
        </authorList>
    </citation>
    <scope>NUCLEOTIDE SEQUENCE [LARGE SCALE GENOMIC DNA]</scope>
    <source>
        <strain evidence="5 6">SR4</strain>
    </source>
</reference>
<evidence type="ECO:0000313" key="5">
    <source>
        <dbReference type="EMBL" id="NLR92740.1"/>
    </source>
</evidence>
<comment type="caution">
    <text evidence="5">The sequence shown here is derived from an EMBL/GenBank/DDBJ whole genome shotgun (WGS) entry which is preliminary data.</text>
</comment>
<dbReference type="InterPro" id="IPR039422">
    <property type="entry name" value="MarR/SlyA-like"/>
</dbReference>
<evidence type="ECO:0000256" key="3">
    <source>
        <dbReference type="ARBA" id="ARBA00023163"/>
    </source>
</evidence>
<dbReference type="SMART" id="SM00347">
    <property type="entry name" value="HTH_MARR"/>
    <property type="match status" value="1"/>
</dbReference>
<dbReference type="Pfam" id="PF12802">
    <property type="entry name" value="MarR_2"/>
    <property type="match status" value="1"/>
</dbReference>
<dbReference type="PANTHER" id="PTHR33164">
    <property type="entry name" value="TRANSCRIPTIONAL REGULATOR, MARR FAMILY"/>
    <property type="match status" value="1"/>
</dbReference>
<dbReference type="GO" id="GO:0003700">
    <property type="term" value="F:DNA-binding transcription factor activity"/>
    <property type="evidence" value="ECO:0007669"/>
    <property type="project" value="InterPro"/>
</dbReference>
<organism evidence="5 6">
    <name type="scientific">Flammeovirga agarivorans</name>
    <dbReference type="NCBI Taxonomy" id="2726742"/>
    <lineage>
        <taxon>Bacteria</taxon>
        <taxon>Pseudomonadati</taxon>
        <taxon>Bacteroidota</taxon>
        <taxon>Cytophagia</taxon>
        <taxon>Cytophagales</taxon>
        <taxon>Flammeovirgaceae</taxon>
        <taxon>Flammeovirga</taxon>
    </lineage>
</organism>
<sequence length="158" mass="17814">MNFYQSAGSLVLGSRLRRIGEKFLSEVAKVYEMKGIDFDPSWFPIFYLLDKNTSMSLREISDELGVSHSAVSQLTTALIKKGHLLMEKDINDGRKRILQLTPQGESLVETSKPIWSALQASVKELSALGDNRLLEELTTLENSLSERNLSDRVLEKLK</sequence>
<dbReference type="PROSITE" id="PS50995">
    <property type="entry name" value="HTH_MARR_2"/>
    <property type="match status" value="1"/>
</dbReference>
<dbReference type="SUPFAM" id="SSF46785">
    <property type="entry name" value="Winged helix' DNA-binding domain"/>
    <property type="match status" value="1"/>
</dbReference>
<protein>
    <submittedName>
        <fullName evidence="5">Winged helix-turn-helix transcriptional regulator</fullName>
    </submittedName>
</protein>
<keyword evidence="1" id="KW-0805">Transcription regulation</keyword>
<name>A0A7X8SM74_9BACT</name>
<proteinExistence type="predicted"/>
<evidence type="ECO:0000256" key="2">
    <source>
        <dbReference type="ARBA" id="ARBA00023125"/>
    </source>
</evidence>
<dbReference type="InterPro" id="IPR000835">
    <property type="entry name" value="HTH_MarR-typ"/>
</dbReference>
<dbReference type="AlphaFoldDB" id="A0A7X8SM74"/>
<gene>
    <name evidence="5" type="ORF">HGP29_16085</name>
</gene>
<dbReference type="InterPro" id="IPR036388">
    <property type="entry name" value="WH-like_DNA-bd_sf"/>
</dbReference>
<dbReference type="GO" id="GO:0003677">
    <property type="term" value="F:DNA binding"/>
    <property type="evidence" value="ECO:0007669"/>
    <property type="project" value="UniProtKB-KW"/>
</dbReference>
<accession>A0A7X8SM74</accession>
<evidence type="ECO:0000256" key="1">
    <source>
        <dbReference type="ARBA" id="ARBA00023015"/>
    </source>
</evidence>
<keyword evidence="3" id="KW-0804">Transcription</keyword>
<feature type="domain" description="HTH marR-type" evidence="4">
    <location>
        <begin position="9"/>
        <end position="158"/>
    </location>
</feature>
<dbReference type="InterPro" id="IPR036390">
    <property type="entry name" value="WH_DNA-bd_sf"/>
</dbReference>
<evidence type="ECO:0000259" key="4">
    <source>
        <dbReference type="PROSITE" id="PS50995"/>
    </source>
</evidence>
<dbReference type="RefSeq" id="WP_168883444.1">
    <property type="nucleotide sequence ID" value="NZ_JABAIL010000004.1"/>
</dbReference>
<dbReference type="PANTHER" id="PTHR33164:SF57">
    <property type="entry name" value="MARR-FAMILY TRANSCRIPTIONAL REGULATOR"/>
    <property type="match status" value="1"/>
</dbReference>
<dbReference type="EMBL" id="JABAIL010000004">
    <property type="protein sequence ID" value="NLR92740.1"/>
    <property type="molecule type" value="Genomic_DNA"/>
</dbReference>
<dbReference type="GO" id="GO:0006950">
    <property type="term" value="P:response to stress"/>
    <property type="evidence" value="ECO:0007669"/>
    <property type="project" value="TreeGrafter"/>
</dbReference>
<dbReference type="Proteomes" id="UP000585050">
    <property type="component" value="Unassembled WGS sequence"/>
</dbReference>
<dbReference type="Gene3D" id="1.10.10.10">
    <property type="entry name" value="Winged helix-like DNA-binding domain superfamily/Winged helix DNA-binding domain"/>
    <property type="match status" value="1"/>
</dbReference>
<keyword evidence="2" id="KW-0238">DNA-binding</keyword>
<keyword evidence="6" id="KW-1185">Reference proteome</keyword>
<dbReference type="InterPro" id="IPR023187">
    <property type="entry name" value="Tscrpt_reg_MarR-type_CS"/>
</dbReference>